<dbReference type="InterPro" id="IPR010894">
    <property type="entry name" value="SpoVAD"/>
</dbReference>
<dbReference type="Proteomes" id="UP000198534">
    <property type="component" value="Unassembled WGS sequence"/>
</dbReference>
<dbReference type="STRING" id="1048340.SAMN05444487_105163"/>
<dbReference type="Pfam" id="PF07451">
    <property type="entry name" value="SpoVAD"/>
    <property type="match status" value="1"/>
</dbReference>
<dbReference type="NCBIfam" id="NF006160">
    <property type="entry name" value="PRK08304.1"/>
    <property type="match status" value="1"/>
</dbReference>
<keyword evidence="2" id="KW-1185">Reference proteome</keyword>
<reference evidence="1 2" key="1">
    <citation type="submission" date="2016-10" db="EMBL/GenBank/DDBJ databases">
        <authorList>
            <person name="de Groot N.N."/>
        </authorList>
    </citation>
    <scope>NUCLEOTIDE SEQUENCE [LARGE SCALE GENOMIC DNA]</scope>
    <source>
        <strain evidence="1 2">DSM 45610</strain>
    </source>
</reference>
<proteinExistence type="predicted"/>
<gene>
    <name evidence="1" type="ORF">SAMN05444487_105163</name>
</gene>
<sequence length="336" mass="35893">MANKRIGQRTFSFNGEVRVIASAAVGGPKEGEGLLQKELDHIYPDNYAGQDSWEKAEQKMMEDAVDHAVKKASLSNDQVDLFLAGDLLNQNISASFTARTHQIPLMGMFGACSASMLTLTTGAVLVEAGFCNTAVVAASSHNCTAERQYRYPTEYGGQKPDTAQWTVTGSGAAILGKKGSGPRVRFATIGKVVDMGLKNPFDMGSAMAPAAVDTIEAHFKDTGREPKDYDLIVTGDLASVGHPIASQLLAERGYDMGKNFRDCGLMIYTEDQQSFAGGSGCASSALVTYSHLIDEMKRGNLSRLMIVATGALMNPVSYQQGESIPCVAHAVTLEMD</sequence>
<evidence type="ECO:0000313" key="1">
    <source>
        <dbReference type="EMBL" id="SDW69946.1"/>
    </source>
</evidence>
<dbReference type="RefSeq" id="WP_245726273.1">
    <property type="nucleotide sequence ID" value="NZ_FNNQ01000005.1"/>
</dbReference>
<accession>A0A1H2VNT2</accession>
<dbReference type="EMBL" id="FNNQ01000005">
    <property type="protein sequence ID" value="SDW69946.1"/>
    <property type="molecule type" value="Genomic_DNA"/>
</dbReference>
<dbReference type="AlphaFoldDB" id="A0A1H2VNT2"/>
<dbReference type="InterPro" id="IPR038369">
    <property type="entry name" value="SpoVAD_sf"/>
</dbReference>
<dbReference type="SUPFAM" id="SSF53901">
    <property type="entry name" value="Thiolase-like"/>
    <property type="match status" value="1"/>
</dbReference>
<name>A0A1H2VNT2_9BACL</name>
<dbReference type="PIRSF" id="PIRSF011570">
    <property type="entry name" value="SpoVAD"/>
    <property type="match status" value="1"/>
</dbReference>
<protein>
    <submittedName>
        <fullName evidence="1">Stage V sporulation protein AD</fullName>
    </submittedName>
</protein>
<dbReference type="Gene3D" id="3.40.47.40">
    <property type="entry name" value="Stage V sporulation protein AD"/>
    <property type="match status" value="1"/>
</dbReference>
<organism evidence="1 2">
    <name type="scientific">Marininema mesophilum</name>
    <dbReference type="NCBI Taxonomy" id="1048340"/>
    <lineage>
        <taxon>Bacteria</taxon>
        <taxon>Bacillati</taxon>
        <taxon>Bacillota</taxon>
        <taxon>Bacilli</taxon>
        <taxon>Bacillales</taxon>
        <taxon>Thermoactinomycetaceae</taxon>
        <taxon>Marininema</taxon>
    </lineage>
</organism>
<dbReference type="NCBIfam" id="TIGR02845">
    <property type="entry name" value="spore_V_AD"/>
    <property type="match status" value="1"/>
</dbReference>
<dbReference type="GO" id="GO:0016746">
    <property type="term" value="F:acyltransferase activity"/>
    <property type="evidence" value="ECO:0007669"/>
    <property type="project" value="InterPro"/>
</dbReference>
<dbReference type="InterPro" id="IPR016039">
    <property type="entry name" value="Thiolase-like"/>
</dbReference>
<evidence type="ECO:0000313" key="2">
    <source>
        <dbReference type="Proteomes" id="UP000198534"/>
    </source>
</evidence>
<dbReference type="NCBIfam" id="NF009069">
    <property type="entry name" value="PRK12404.1"/>
    <property type="match status" value="1"/>
</dbReference>